<sequence>MRNVSGKEVLEQIRNVSFVGASGNHVHFNADGDVDGRFDVLMFTKREDHYETVNIGEWDKRLKLQAKALTVFKGVSSSCQPVCKSKEVKVPVVGKEFCCWTCNLCNGDHYLVNDSVCQRCPLGYAPTPDGRACAKVDITYFGKNWKFSIPAAGFAGLGVIATVFVISVLIKYDKTPLVKACGRELSHLLLIGILLAFSMTFVTVLKPRDVTCIARFFGNGLVFTICYASLFIKTNRISRIFNPCPCHGCGIGADFTPVNARVPTHASCRTLLPEDLHSVSRLFDFKPRLWTLASVQLPTDLHVYGLRFQNAQNPSNFNEAKYIAFAMYASCIVWLAFLAVYYMEEEYDQKPLVLCVSVSLIAFVLLGCLYGPKVYIILFRPHRNIRRHVNPSLSLSSLSKEKGQKTSHAYVGVNENADNEGEEIAGSSAEDAVEKHGISPDSSSPVSVKCAEENGDPIKKLEMEKVIRHLRKELLSTKESLRMTQDQLLRRMQNHRSRGDIREAIVPQGYEKLKGKGEACSGKTLNRGGVKTPKVSYDGEEHKKNSLHKSKDNKPTKNQKLLRGGKPSSSQRRLLACVPRSDVMEEDRKRSYLGSEAADHNIAGSGCGEHTLERSNADQKIDQEKWNYADRRLAANERYVDCRWFSDNAPGRNSFKDSSMTRRRKSESDVDINVESINQKLLEEETLKGNDKKTSEKDKNAMGKGTECETCQRLLNDDKHDRVICTAL</sequence>
<proteinExistence type="predicted"/>
<evidence type="ECO:0000256" key="4">
    <source>
        <dbReference type="ARBA" id="ARBA00023136"/>
    </source>
</evidence>
<dbReference type="EMBL" id="MU825873">
    <property type="protein sequence ID" value="KAJ7387614.1"/>
    <property type="molecule type" value="Genomic_DNA"/>
</dbReference>
<dbReference type="Proteomes" id="UP001163046">
    <property type="component" value="Unassembled WGS sequence"/>
</dbReference>
<keyword evidence="3 8" id="KW-1133">Transmembrane helix</keyword>
<comment type="caution">
    <text evidence="10">The sequence shown here is derived from an EMBL/GenBank/DDBJ whole genome shotgun (WGS) entry which is preliminary data.</text>
</comment>
<feature type="transmembrane region" description="Helical" evidence="8">
    <location>
        <begin position="212"/>
        <end position="232"/>
    </location>
</feature>
<name>A0A9X0D7C9_9CNID</name>
<evidence type="ECO:0000313" key="10">
    <source>
        <dbReference type="EMBL" id="KAJ7387614.1"/>
    </source>
</evidence>
<feature type="region of interest" description="Disordered" evidence="7">
    <location>
        <begin position="515"/>
        <end position="573"/>
    </location>
</feature>
<accession>A0A9X0D7C9</accession>
<evidence type="ECO:0000256" key="1">
    <source>
        <dbReference type="ARBA" id="ARBA00004141"/>
    </source>
</evidence>
<dbReference type="OrthoDB" id="425344at2759"/>
<feature type="transmembrane region" description="Helical" evidence="8">
    <location>
        <begin position="322"/>
        <end position="343"/>
    </location>
</feature>
<comment type="subcellular location">
    <subcellularLocation>
        <location evidence="1">Membrane</location>
        <topology evidence="1">Multi-pass membrane protein</topology>
    </subcellularLocation>
</comment>
<evidence type="ECO:0000256" key="2">
    <source>
        <dbReference type="ARBA" id="ARBA00022692"/>
    </source>
</evidence>
<dbReference type="Gene3D" id="3.40.50.2300">
    <property type="match status" value="2"/>
</dbReference>
<feature type="compositionally biased region" description="Basic and acidic residues" evidence="7">
    <location>
        <begin position="537"/>
        <end position="555"/>
    </location>
</feature>
<feature type="transmembrane region" description="Helical" evidence="8">
    <location>
        <begin position="151"/>
        <end position="170"/>
    </location>
</feature>
<dbReference type="GO" id="GO:0016020">
    <property type="term" value="C:membrane"/>
    <property type="evidence" value="ECO:0007669"/>
    <property type="project" value="UniProtKB-SubCell"/>
</dbReference>
<dbReference type="GO" id="GO:0004930">
    <property type="term" value="F:G protein-coupled receptor activity"/>
    <property type="evidence" value="ECO:0007669"/>
    <property type="project" value="InterPro"/>
</dbReference>
<evidence type="ECO:0000256" key="8">
    <source>
        <dbReference type="SAM" id="Phobius"/>
    </source>
</evidence>
<dbReference type="InterPro" id="IPR038550">
    <property type="entry name" value="GPCR_3_9-Cys_sf"/>
</dbReference>
<reference evidence="10" key="1">
    <citation type="submission" date="2023-01" db="EMBL/GenBank/DDBJ databases">
        <title>Genome assembly of the deep-sea coral Lophelia pertusa.</title>
        <authorList>
            <person name="Herrera S."/>
            <person name="Cordes E."/>
        </authorList>
    </citation>
    <scope>NUCLEOTIDE SEQUENCE</scope>
    <source>
        <strain evidence="10">USNM1676648</strain>
        <tissue evidence="10">Polyp</tissue>
    </source>
</reference>
<dbReference type="Pfam" id="PF00003">
    <property type="entry name" value="7tm_3"/>
    <property type="match status" value="2"/>
</dbReference>
<keyword evidence="6" id="KW-0325">Glycoprotein</keyword>
<dbReference type="InterPro" id="IPR028082">
    <property type="entry name" value="Peripla_BP_I"/>
</dbReference>
<protein>
    <submittedName>
        <fullName evidence="10">Metabotropic glutamate receptor 3</fullName>
    </submittedName>
</protein>
<evidence type="ECO:0000313" key="11">
    <source>
        <dbReference type="Proteomes" id="UP001163046"/>
    </source>
</evidence>
<organism evidence="10 11">
    <name type="scientific">Desmophyllum pertusum</name>
    <dbReference type="NCBI Taxonomy" id="174260"/>
    <lineage>
        <taxon>Eukaryota</taxon>
        <taxon>Metazoa</taxon>
        <taxon>Cnidaria</taxon>
        <taxon>Anthozoa</taxon>
        <taxon>Hexacorallia</taxon>
        <taxon>Scleractinia</taxon>
        <taxon>Caryophylliina</taxon>
        <taxon>Caryophylliidae</taxon>
        <taxon>Desmophyllum</taxon>
    </lineage>
</organism>
<dbReference type="InterPro" id="IPR000337">
    <property type="entry name" value="GPCR_3"/>
</dbReference>
<keyword evidence="11" id="KW-1185">Reference proteome</keyword>
<evidence type="ECO:0000256" key="5">
    <source>
        <dbReference type="ARBA" id="ARBA00023170"/>
    </source>
</evidence>
<evidence type="ECO:0000256" key="7">
    <source>
        <dbReference type="SAM" id="MobiDB-lite"/>
    </source>
</evidence>
<evidence type="ECO:0000259" key="9">
    <source>
        <dbReference type="PROSITE" id="PS50259"/>
    </source>
</evidence>
<keyword evidence="2 8" id="KW-0812">Transmembrane</keyword>
<feature type="domain" description="G-protein coupled receptors family 3 profile" evidence="9">
    <location>
        <begin position="147"/>
        <end position="393"/>
    </location>
</feature>
<evidence type="ECO:0000256" key="6">
    <source>
        <dbReference type="ARBA" id="ARBA00023180"/>
    </source>
</evidence>
<feature type="transmembrane region" description="Helical" evidence="8">
    <location>
        <begin position="185"/>
        <end position="205"/>
    </location>
</feature>
<keyword evidence="4 8" id="KW-0472">Membrane</keyword>
<feature type="region of interest" description="Disordered" evidence="7">
    <location>
        <begin position="421"/>
        <end position="448"/>
    </location>
</feature>
<dbReference type="PANTHER" id="PTHR24060">
    <property type="entry name" value="METABOTROPIC GLUTAMATE RECEPTOR"/>
    <property type="match status" value="1"/>
</dbReference>
<gene>
    <name evidence="10" type="primary">GRM3_1</name>
    <name evidence="10" type="ORF">OS493_000949</name>
</gene>
<keyword evidence="5 10" id="KW-0675">Receptor</keyword>
<dbReference type="PRINTS" id="PR00248">
    <property type="entry name" value="GPCRMGR"/>
</dbReference>
<dbReference type="InterPro" id="IPR017978">
    <property type="entry name" value="GPCR_3_C"/>
</dbReference>
<evidence type="ECO:0000256" key="3">
    <source>
        <dbReference type="ARBA" id="ARBA00022989"/>
    </source>
</evidence>
<dbReference type="SUPFAM" id="SSF53822">
    <property type="entry name" value="Periplasmic binding protein-like I"/>
    <property type="match status" value="1"/>
</dbReference>
<dbReference type="PROSITE" id="PS50259">
    <property type="entry name" value="G_PROTEIN_RECEP_F3_4"/>
    <property type="match status" value="1"/>
</dbReference>
<dbReference type="Gene3D" id="2.10.50.30">
    <property type="entry name" value="GPCR, family 3, nine cysteines domain"/>
    <property type="match status" value="1"/>
</dbReference>
<dbReference type="InterPro" id="IPR050726">
    <property type="entry name" value="mGluR"/>
</dbReference>
<feature type="transmembrane region" description="Helical" evidence="8">
    <location>
        <begin position="352"/>
        <end position="372"/>
    </location>
</feature>
<dbReference type="AlphaFoldDB" id="A0A9X0D7C9"/>